<sequence>MKDYHFHYDPRYHNQYDYYINNVITDGIMVIHKNQMRLNDFVRGLEEFRGKINIGIELSSNSNYNKMERDIKELEEKNYKIILSLHTYKDSLHYLEVLKSIYPLLTRVHHLGHPFHKETIPLSDFVIEDFISFCLAQNVLVELNERYLRKHLVNFYKEVKERLNFLYSTDAHIPNKIGVYNKMKQYFLL</sequence>
<dbReference type="SUPFAM" id="SSF89550">
    <property type="entry name" value="PHP domain-like"/>
    <property type="match status" value="1"/>
</dbReference>
<proteinExistence type="predicted"/>
<dbReference type="AlphaFoldDB" id="A0A7C3SMT1"/>
<organism evidence="1">
    <name type="scientific">Dictyoglomus turgidum</name>
    <dbReference type="NCBI Taxonomy" id="513050"/>
    <lineage>
        <taxon>Bacteria</taxon>
        <taxon>Pseudomonadati</taxon>
        <taxon>Dictyoglomota</taxon>
        <taxon>Dictyoglomia</taxon>
        <taxon>Dictyoglomales</taxon>
        <taxon>Dictyoglomaceae</taxon>
        <taxon>Dictyoglomus</taxon>
    </lineage>
</organism>
<gene>
    <name evidence="1" type="ORF">ENV35_01430</name>
</gene>
<accession>A0A7C3SMT1</accession>
<reference evidence="1" key="1">
    <citation type="journal article" date="2020" name="mSystems">
        <title>Genome- and Community-Level Interaction Insights into Carbon Utilization and Element Cycling Functions of Hydrothermarchaeota in Hydrothermal Sediment.</title>
        <authorList>
            <person name="Zhou Z."/>
            <person name="Liu Y."/>
            <person name="Xu W."/>
            <person name="Pan J."/>
            <person name="Luo Z.H."/>
            <person name="Li M."/>
        </authorList>
    </citation>
    <scope>NUCLEOTIDE SEQUENCE [LARGE SCALE GENOMIC DNA]</scope>
    <source>
        <strain evidence="1">SpSt-751</strain>
    </source>
</reference>
<comment type="caution">
    <text evidence="1">The sequence shown here is derived from an EMBL/GenBank/DDBJ whole genome shotgun (WGS) entry which is preliminary data.</text>
</comment>
<name>A0A7C3SMT1_9BACT</name>
<evidence type="ECO:0008006" key="2">
    <source>
        <dbReference type="Google" id="ProtNLM"/>
    </source>
</evidence>
<evidence type="ECO:0000313" key="1">
    <source>
        <dbReference type="EMBL" id="HGB30521.1"/>
    </source>
</evidence>
<dbReference type="Gene3D" id="3.20.20.140">
    <property type="entry name" value="Metal-dependent hydrolases"/>
    <property type="match status" value="1"/>
</dbReference>
<protein>
    <recommendedName>
        <fullName evidence="2">Histidinol-phosphatase</fullName>
    </recommendedName>
</protein>
<dbReference type="InterPro" id="IPR016195">
    <property type="entry name" value="Pol/histidinol_Pase-like"/>
</dbReference>
<dbReference type="EMBL" id="DTGA01000036">
    <property type="protein sequence ID" value="HGB30521.1"/>
    <property type="molecule type" value="Genomic_DNA"/>
</dbReference>